<dbReference type="InterPro" id="IPR013083">
    <property type="entry name" value="Znf_RING/FYVE/PHD"/>
</dbReference>
<name>A0A138ZYC8_GONPJ</name>
<keyword evidence="7" id="KW-1185">Reference proteome</keyword>
<dbReference type="EMBL" id="KQ965861">
    <property type="protein sequence ID" value="KXS09471.1"/>
    <property type="molecule type" value="Genomic_DNA"/>
</dbReference>
<evidence type="ECO:0000256" key="1">
    <source>
        <dbReference type="ARBA" id="ARBA00022723"/>
    </source>
</evidence>
<keyword evidence="1" id="KW-0479">Metal-binding</keyword>
<organism evidence="6 7">
    <name type="scientific">Gonapodya prolifera (strain JEL478)</name>
    <name type="common">Monoblepharis prolifera</name>
    <dbReference type="NCBI Taxonomy" id="1344416"/>
    <lineage>
        <taxon>Eukaryota</taxon>
        <taxon>Fungi</taxon>
        <taxon>Fungi incertae sedis</taxon>
        <taxon>Chytridiomycota</taxon>
        <taxon>Chytridiomycota incertae sedis</taxon>
        <taxon>Monoblepharidomycetes</taxon>
        <taxon>Monoblepharidales</taxon>
        <taxon>Gonapodyaceae</taxon>
        <taxon>Gonapodya</taxon>
    </lineage>
</organism>
<keyword evidence="3" id="KW-0862">Zinc</keyword>
<dbReference type="OrthoDB" id="28127at2759"/>
<dbReference type="AlphaFoldDB" id="A0A138ZYC8"/>
<accession>A0A138ZYC8</accession>
<dbReference type="InterPro" id="IPR004181">
    <property type="entry name" value="Znf_MIZ"/>
</dbReference>
<evidence type="ECO:0000256" key="4">
    <source>
        <dbReference type="SAM" id="Coils"/>
    </source>
</evidence>
<dbReference type="Pfam" id="PF02891">
    <property type="entry name" value="zf-MIZ"/>
    <property type="match status" value="1"/>
</dbReference>
<keyword evidence="2" id="KW-0863">Zinc-finger</keyword>
<evidence type="ECO:0000313" key="7">
    <source>
        <dbReference type="Proteomes" id="UP000070544"/>
    </source>
</evidence>
<evidence type="ECO:0000256" key="3">
    <source>
        <dbReference type="ARBA" id="ARBA00022833"/>
    </source>
</evidence>
<feature type="coiled-coil region" evidence="4">
    <location>
        <begin position="91"/>
        <end position="118"/>
    </location>
</feature>
<dbReference type="Gene3D" id="3.30.40.10">
    <property type="entry name" value="Zinc/RING finger domain, C3HC4 (zinc finger)"/>
    <property type="match status" value="1"/>
</dbReference>
<reference evidence="6 7" key="1">
    <citation type="journal article" date="2015" name="Genome Biol. Evol.">
        <title>Phylogenomic analyses indicate that early fungi evolved digesting cell walls of algal ancestors of land plants.</title>
        <authorList>
            <person name="Chang Y."/>
            <person name="Wang S."/>
            <person name="Sekimoto S."/>
            <person name="Aerts A.L."/>
            <person name="Choi C."/>
            <person name="Clum A."/>
            <person name="LaButti K.M."/>
            <person name="Lindquist E.A."/>
            <person name="Yee Ngan C."/>
            <person name="Ohm R.A."/>
            <person name="Salamov A.A."/>
            <person name="Grigoriev I.V."/>
            <person name="Spatafora J.W."/>
            <person name="Berbee M.L."/>
        </authorList>
    </citation>
    <scope>NUCLEOTIDE SEQUENCE [LARGE SCALE GENOMIC DNA]</scope>
    <source>
        <strain evidence="6 7">JEL478</strain>
    </source>
</reference>
<gene>
    <name evidence="6" type="ORF">M427DRAFT_49449</name>
</gene>
<keyword evidence="4" id="KW-0175">Coiled coil</keyword>
<evidence type="ECO:0000256" key="2">
    <source>
        <dbReference type="ARBA" id="ARBA00022771"/>
    </source>
</evidence>
<evidence type="ECO:0000259" key="5">
    <source>
        <dbReference type="Pfam" id="PF02891"/>
    </source>
</evidence>
<dbReference type="STRING" id="1344416.A0A138ZYC8"/>
<sequence length="258" mass="28581">MNTQEQVIIKEGDFAGILSASGEAQNGNSTPRTQKQDCTTAENLNDRIPSKTTPSPSGFGHYRMKHSDNSYSIVADLEGAITETFQPSSDVVTLQRQNRQLRARIVDLMQQVGQVQRENTSGIDMALDENSDQKALAGSINAPEQDSDRFQSPFSGVAADTKVPIRSRKCMHNEVFDAVALLSTRPSLGTWKCPLCANIMNVLDVEIHAVLFEMMLSYPDHDRCVVRPNGTIEVFEDGLRESVEDIFDINQAEETDEN</sequence>
<dbReference type="GO" id="GO:0008270">
    <property type="term" value="F:zinc ion binding"/>
    <property type="evidence" value="ECO:0007669"/>
    <property type="project" value="UniProtKB-KW"/>
</dbReference>
<proteinExistence type="predicted"/>
<dbReference type="Proteomes" id="UP000070544">
    <property type="component" value="Unassembled WGS sequence"/>
</dbReference>
<protein>
    <recommendedName>
        <fullName evidence="5">SP-RING-type domain-containing protein</fullName>
    </recommendedName>
</protein>
<evidence type="ECO:0000313" key="6">
    <source>
        <dbReference type="EMBL" id="KXS09471.1"/>
    </source>
</evidence>
<feature type="domain" description="SP-RING-type" evidence="5">
    <location>
        <begin position="162"/>
        <end position="197"/>
    </location>
</feature>